<dbReference type="InterPro" id="IPR043129">
    <property type="entry name" value="ATPase_NBD"/>
</dbReference>
<organism evidence="1 2">
    <name type="scientific">Scheffersomyces stipitis (strain ATCC 58785 / CBS 6054 / NBRC 10063 / NRRL Y-11545)</name>
    <name type="common">Yeast</name>
    <name type="synonym">Pichia stipitis</name>
    <dbReference type="NCBI Taxonomy" id="322104"/>
    <lineage>
        <taxon>Eukaryota</taxon>
        <taxon>Fungi</taxon>
        <taxon>Dikarya</taxon>
        <taxon>Ascomycota</taxon>
        <taxon>Saccharomycotina</taxon>
        <taxon>Pichiomycetes</taxon>
        <taxon>Debaryomycetaceae</taxon>
        <taxon>Scheffersomyces</taxon>
    </lineage>
</organism>
<proteinExistence type="predicted"/>
<dbReference type="AlphaFoldDB" id="A3M0P4"/>
<dbReference type="KEGG" id="pic:PICST_64180"/>
<dbReference type="HOGENOM" id="CLU_060376_0_0_1"/>
<keyword evidence="2" id="KW-1185">Reference proteome</keyword>
<dbReference type="RefSeq" id="XP_001386597.2">
    <property type="nucleotide sequence ID" value="XM_001386560.1"/>
</dbReference>
<accession>A3M0P4</accession>
<name>A3M0P4_PICST</name>
<protein>
    <submittedName>
        <fullName evidence="1">Actin-like protein (Actin-related protein 2)</fullName>
    </submittedName>
</protein>
<dbReference type="STRING" id="322104.A3M0P4"/>
<dbReference type="SMART" id="SM00268">
    <property type="entry name" value="ACTIN"/>
    <property type="match status" value="1"/>
</dbReference>
<reference evidence="1 2" key="1">
    <citation type="journal article" date="2007" name="Nat. Biotechnol.">
        <title>Genome sequence of the lignocellulose-bioconverting and xylose-fermenting yeast Pichia stipitis.</title>
        <authorList>
            <person name="Jeffries T.W."/>
            <person name="Grigoriev I.V."/>
            <person name="Grimwood J."/>
            <person name="Laplaza J.M."/>
            <person name="Aerts A."/>
            <person name="Salamov A."/>
            <person name="Schmutz J."/>
            <person name="Lindquist E."/>
            <person name="Dehal P."/>
            <person name="Shapiro H."/>
            <person name="Jin Y.S."/>
            <person name="Passoth V."/>
            <person name="Richardson P.M."/>
        </authorList>
    </citation>
    <scope>NUCLEOTIDE SEQUENCE [LARGE SCALE GENOMIC DNA]</scope>
    <source>
        <strain evidence="2">ATCC 58785 / CBS 6054 / NBRC 10063 / NRRL Y-11545</strain>
    </source>
</reference>
<dbReference type="Gene3D" id="3.90.640.10">
    <property type="entry name" value="Actin, Chain A, domain 4"/>
    <property type="match status" value="1"/>
</dbReference>
<evidence type="ECO:0000313" key="2">
    <source>
        <dbReference type="Proteomes" id="UP000002258"/>
    </source>
</evidence>
<dbReference type="InterPro" id="IPR004000">
    <property type="entry name" value="Actin"/>
</dbReference>
<dbReference type="eggNOG" id="ENOG502S8RP">
    <property type="taxonomic scope" value="Eukaryota"/>
</dbReference>
<evidence type="ECO:0000313" key="1">
    <source>
        <dbReference type="EMBL" id="ABN68568.2"/>
    </source>
</evidence>
<dbReference type="PANTHER" id="PTHR11937">
    <property type="entry name" value="ACTIN"/>
    <property type="match status" value="1"/>
</dbReference>
<sequence length="411" mass="46629">MYQQSGPNEYSVVIVSLEERSVSVERAGVVSPITVRWTNSNRTNSSVLQFPSFLELSDASLNKEETEELLRNTLETKHSKLAEIYTSELFRWCDFNRRGGINEVEERLIHSLLVDVCIEQLGVSPRECKVVFIDDGFSEVFKFQMIDILLSKLKFRSVIVQASPVLAIIGSNRDSGIVVDIGWSNCRIVPVIDLRDLTVNGRYQYPRKWNGLTLHYTIVEKLIELDDRMVNEKLLSRNDLFDIIANFIEKYIYVRPIEAQPRILAESFEIVEGVFLPNKWRYEIIEEMFFGKELISQQISSLVKSAHIDNRKVLLKNIILKGVIAEIAGFKTRLIQELNKEVNGTACGKVTLGSWSGCSTYVSSVLSKQDKASWKHLEITREAFAGVSGPNGYRLTGLLGSRNGNIVNIDI</sequence>
<dbReference type="SUPFAM" id="SSF53067">
    <property type="entry name" value="Actin-like ATPase domain"/>
    <property type="match status" value="1"/>
</dbReference>
<dbReference type="Proteomes" id="UP000002258">
    <property type="component" value="Chromosome 8"/>
</dbReference>
<dbReference type="GeneID" id="4841114"/>
<dbReference type="EMBL" id="CP000502">
    <property type="protein sequence ID" value="ABN68568.2"/>
    <property type="molecule type" value="Genomic_DNA"/>
</dbReference>
<dbReference type="OMA" id="FHMHAQS"/>
<dbReference type="InParanoid" id="A3M0P4"/>
<gene>
    <name evidence="1" type="primary">ARP10</name>
    <name evidence="1" type="ORF">PICST_64180</name>
</gene>
<dbReference type="OrthoDB" id="337660at2759"/>
<dbReference type="Gene3D" id="3.30.420.40">
    <property type="match status" value="2"/>
</dbReference>